<keyword evidence="1" id="KW-0732">Signal</keyword>
<dbReference type="InterPro" id="IPR025535">
    <property type="entry name" value="DUF4421"/>
</dbReference>
<protein>
    <submittedName>
        <fullName evidence="2">DUF4421 family protein</fullName>
    </submittedName>
</protein>
<gene>
    <name evidence="2" type="ORF">K4G66_31260</name>
</gene>
<feature type="signal peptide" evidence="1">
    <location>
        <begin position="1"/>
        <end position="29"/>
    </location>
</feature>
<dbReference type="EMBL" id="CP120682">
    <property type="protein sequence ID" value="WKN36847.1"/>
    <property type="molecule type" value="Genomic_DNA"/>
</dbReference>
<dbReference type="AlphaFoldDB" id="A0AA49GL55"/>
<evidence type="ECO:0000256" key="1">
    <source>
        <dbReference type="SAM" id="SignalP"/>
    </source>
</evidence>
<reference evidence="2" key="1">
    <citation type="journal article" date="2023" name="Comput. Struct. Biotechnol. J.">
        <title>Discovery of a novel marine Bacteroidetes with a rich repertoire of carbohydrate-active enzymes.</title>
        <authorList>
            <person name="Chen B."/>
            <person name="Liu G."/>
            <person name="Chen Q."/>
            <person name="Wang H."/>
            <person name="Liu L."/>
            <person name="Tang K."/>
        </authorList>
    </citation>
    <scope>NUCLEOTIDE SEQUENCE</scope>
    <source>
        <strain evidence="2">TK19036</strain>
    </source>
</reference>
<evidence type="ECO:0000313" key="2">
    <source>
        <dbReference type="EMBL" id="WKN36847.1"/>
    </source>
</evidence>
<accession>A0AA49GL55</accession>
<feature type="chain" id="PRO_5041318150" evidence="1">
    <location>
        <begin position="30"/>
        <end position="352"/>
    </location>
</feature>
<organism evidence="2">
    <name type="scientific">Roseihalotalea indica</name>
    <dbReference type="NCBI Taxonomy" id="2867963"/>
    <lineage>
        <taxon>Bacteria</taxon>
        <taxon>Pseudomonadati</taxon>
        <taxon>Bacteroidota</taxon>
        <taxon>Cytophagia</taxon>
        <taxon>Cytophagales</taxon>
        <taxon>Catalimonadaceae</taxon>
        <taxon>Roseihalotalea</taxon>
    </lineage>
</organism>
<proteinExistence type="predicted"/>
<reference evidence="2" key="2">
    <citation type="journal article" date="2024" name="Antonie Van Leeuwenhoek">
        <title>Roseihalotalea indica gen. nov., sp. nov., a halophilic Bacteroidetes from mesopelagic Southwest Indian Ocean with higher carbohydrate metabolic potential.</title>
        <authorList>
            <person name="Chen B."/>
            <person name="Zhang M."/>
            <person name="Lin D."/>
            <person name="Ye J."/>
            <person name="Tang K."/>
        </authorList>
    </citation>
    <scope>NUCLEOTIDE SEQUENCE</scope>
    <source>
        <strain evidence="2">TK19036</strain>
    </source>
</reference>
<name>A0AA49GL55_9BACT</name>
<dbReference type="Pfam" id="PF14391">
    <property type="entry name" value="DUF4421"/>
    <property type="match status" value="1"/>
</dbReference>
<sequence length="352" mass="40396">MTGTYPPLCHYFLIFFVVASLLGHTNAVAQDKDTTYIQKFPESLNLRLLAAQKGLQLQAKNSQLGENYYFNPWYRNYVGLGGFLWNIGFNFLLPVSPPLQDNNLKRFDFQGSLYAKNWLVDGIYQRYQGFVLGDNPFTPNAEPESYQHDMVLKKIQATITYLPGGEQFSLRFPFNQGDRQRKSQGSLLLSSDFSYTKLYNDDGILPEGVADEADPAGQLDELRFYSLNALVGYGATLVHRNFFLHAFGLTGLGFQRKRYYTGQEQRAFAVEPVYDIRGAFGYDKGAWYTGVYVSSDYTVVEIEQWQFIGRTSQIRLYLGIRIDEPEFLRKIKPKFLENWRNSPNIPLPPIFG</sequence>